<feature type="compositionally biased region" description="Low complexity" evidence="1">
    <location>
        <begin position="155"/>
        <end position="168"/>
    </location>
</feature>
<sequence>MQQIVNFPSTPHIPTDSSNDIIFYNFVGNFIPPEWCSLTANNNKPLSKTARQLLSLIVFRLQVCHNDNMDELQESYHFFEQALGVCQRRIRQCMLELQEGGFIHLYNATIIKQHIKCRNTPCIKLAKNFRPYTKKFSHESEKSFGSTRKKFQPHNIIDNNNKSNISRSSESDFLKNSVDRNELTREHLQEPHQKQAKQNQEQVAHQIAAPLQEQRYAQNLQLAEVHHEKTIINTTKTLTENAIAGPVPLSVTLQAVTEKVFKQNDRATTDASNQHSSASDNNNGWFKRKRLAEFHPLTEEDADLLQLRSNREFNLSFINQLLLKLAEQYPDHHFCNKKVVMNYMTKALIHELRESRKVNCSNFRFKSHDPEKLKSQYLEKIERNLSTSKQVQLKRKIAGSFEQDTAYALLTSCEFVKAAGDQYQLKLIKDILLTDHIKAKILEQVQVVYGSKINQLQIIPVTQSIVQKQENKTEDDQTYLSELNKLDPDSVWYKVRCSLIKNHGKHTDSNVFSKLEVVEENIINRKIILKPTTAFIDYWVRQRHMQDLQLAFQVQGFTFELVEMDKNG</sequence>
<organism evidence="2 3">
    <name type="scientific">Rickettsia tamurae subsp. buchneri</name>
    <dbReference type="NCBI Taxonomy" id="1462938"/>
    <lineage>
        <taxon>Bacteria</taxon>
        <taxon>Pseudomonadati</taxon>
        <taxon>Pseudomonadota</taxon>
        <taxon>Alphaproteobacteria</taxon>
        <taxon>Rickettsiales</taxon>
        <taxon>Rickettsiaceae</taxon>
        <taxon>Rickettsieae</taxon>
        <taxon>Rickettsia</taxon>
        <taxon>spotted fever group</taxon>
    </lineage>
</organism>
<evidence type="ECO:0000313" key="2">
    <source>
        <dbReference type="EMBL" id="KDO03556.1"/>
    </source>
</evidence>
<dbReference type="EMBL" id="JFKF01000025">
    <property type="protein sequence ID" value="KDO03556.1"/>
    <property type="molecule type" value="Genomic_DNA"/>
</dbReference>
<feature type="region of interest" description="Disordered" evidence="1">
    <location>
        <begin position="265"/>
        <end position="284"/>
    </location>
</feature>
<protein>
    <recommendedName>
        <fullName evidence="4">DnaA N-terminal domain-containing protein</fullName>
    </recommendedName>
</protein>
<keyword evidence="3" id="KW-1185">Reference proteome</keyword>
<comment type="caution">
    <text evidence="2">The sequence shown here is derived from an EMBL/GenBank/DDBJ whole genome shotgun (WGS) entry which is preliminary data.</text>
</comment>
<accession>A0A8E0WN48</accession>
<proteinExistence type="predicted"/>
<feature type="region of interest" description="Disordered" evidence="1">
    <location>
        <begin position="137"/>
        <end position="172"/>
    </location>
</feature>
<evidence type="ECO:0008006" key="4">
    <source>
        <dbReference type="Google" id="ProtNLM"/>
    </source>
</evidence>
<dbReference type="RefSeq" id="WP_008580911.1">
    <property type="nucleotide sequence ID" value="NZ_CP113531.1"/>
</dbReference>
<reference evidence="2 3" key="1">
    <citation type="submission" date="2014-02" db="EMBL/GenBank/DDBJ databases">
        <title>Draft genome sequence of Rickettsia buchneri sp. nov. ISO7T.</title>
        <authorList>
            <person name="Felsheim R.F."/>
            <person name="Kurtti T.J."/>
            <person name="Munderloh U.G."/>
        </authorList>
    </citation>
    <scope>NUCLEOTIDE SEQUENCE [LARGE SCALE GENOMIC DNA]</scope>
    <source>
        <strain evidence="2 3">ISO7</strain>
    </source>
</reference>
<gene>
    <name evidence="2" type="ORF">REISMN_01105</name>
</gene>
<dbReference type="AlphaFoldDB" id="A0A8E0WN48"/>
<name>A0A8E0WN48_9RICK</name>
<evidence type="ECO:0000256" key="1">
    <source>
        <dbReference type="SAM" id="MobiDB-lite"/>
    </source>
</evidence>
<evidence type="ECO:0000313" key="3">
    <source>
        <dbReference type="Proteomes" id="UP000027161"/>
    </source>
</evidence>
<feature type="compositionally biased region" description="Polar residues" evidence="1">
    <location>
        <begin position="269"/>
        <end position="284"/>
    </location>
</feature>
<dbReference type="Proteomes" id="UP000027161">
    <property type="component" value="Unassembled WGS sequence"/>
</dbReference>